<feature type="signal peptide" evidence="1">
    <location>
        <begin position="1"/>
        <end position="16"/>
    </location>
</feature>
<proteinExistence type="predicted"/>
<protein>
    <submittedName>
        <fullName evidence="2">Hyasin</fullName>
    </submittedName>
</protein>
<reference evidence="2" key="1">
    <citation type="submission" date="2006-07" db="EMBL/GenBank/DDBJ databases">
        <title>Isolation and characterization of a novel proline-rich antibacterial peptide, named hyasin, from the hemocytes of the spider crab, Hyas araneus.</title>
        <authorList>
            <person name="Haug T."/>
            <person name="Stensvaag K."/>
            <person name="Sperstad S.V."/>
            <person name="Jensen E."/>
            <person name="Sandsdalen E."/>
            <person name="Styrvold O.B."/>
        </authorList>
    </citation>
    <scope>NUCLEOTIDE SEQUENCE</scope>
</reference>
<feature type="chain" id="PRO_5002710609" evidence="1">
    <location>
        <begin position="17"/>
        <end position="45"/>
    </location>
</feature>
<accession>A7J1K5</accession>
<dbReference type="AlphaFoldDB" id="A7J1K5"/>
<sequence length="45" mass="5192">MRLLWLLVAMVVTVLAAATPTAAWQRPLTRPRPFSRPRPYRPNYG</sequence>
<name>A7J1K5_HYAAR</name>
<evidence type="ECO:0000256" key="1">
    <source>
        <dbReference type="SAM" id="SignalP"/>
    </source>
</evidence>
<organism evidence="2">
    <name type="scientific">Hyas araneus</name>
    <name type="common">Atlantic lyre crab</name>
    <name type="synonym">Great spider crab</name>
    <dbReference type="NCBI Taxonomy" id="361634"/>
    <lineage>
        <taxon>Eukaryota</taxon>
        <taxon>Metazoa</taxon>
        <taxon>Ecdysozoa</taxon>
        <taxon>Arthropoda</taxon>
        <taxon>Crustacea</taxon>
        <taxon>Multicrustacea</taxon>
        <taxon>Malacostraca</taxon>
        <taxon>Eumalacostraca</taxon>
        <taxon>Eucarida</taxon>
        <taxon>Decapoda</taxon>
        <taxon>Pleocyemata</taxon>
        <taxon>Brachyura</taxon>
        <taxon>Eubrachyura</taxon>
        <taxon>Majoidea</taxon>
        <taxon>Majidae</taxon>
        <taxon>Hyas</taxon>
    </lineage>
</organism>
<dbReference type="EMBL" id="DQ859903">
    <property type="protein sequence ID" value="ABI74600.1"/>
    <property type="molecule type" value="Genomic_DNA"/>
</dbReference>
<evidence type="ECO:0000313" key="2">
    <source>
        <dbReference type="EMBL" id="ABI74600.1"/>
    </source>
</evidence>
<gene>
    <name evidence="2" type="primary">hya</name>
</gene>
<keyword evidence="1" id="KW-0732">Signal</keyword>